<sequence length="171" mass="19131">MEFIQNPLLKKAYANASLRQNIVNKGTMFLYCDYAGFASRGAYGAACCAVHNREVKLAAKKLPLERDYGSIYGELTAITLGIETLASAMLNREPKVAVIYTDCSRISRILAQARFSNPHEEQGRNELLAALAQFNQRFPQVDVQIRYMSGHKKNNELHRLAHNAAREAANN</sequence>
<dbReference type="Gene3D" id="3.30.420.10">
    <property type="entry name" value="Ribonuclease H-like superfamily/Ribonuclease H"/>
    <property type="match status" value="1"/>
</dbReference>
<dbReference type="GO" id="GO:0003676">
    <property type="term" value="F:nucleic acid binding"/>
    <property type="evidence" value="ECO:0007669"/>
    <property type="project" value="InterPro"/>
</dbReference>
<evidence type="ECO:0000259" key="1">
    <source>
        <dbReference type="Pfam" id="PF00075"/>
    </source>
</evidence>
<dbReference type="EMBL" id="JANIPJ010000031">
    <property type="protein sequence ID" value="MCR2807677.1"/>
    <property type="molecule type" value="Genomic_DNA"/>
</dbReference>
<name>A0A9X2MWK8_9BACL</name>
<keyword evidence="3" id="KW-1185">Reference proteome</keyword>
<dbReference type="AlphaFoldDB" id="A0A9X2MWK8"/>
<dbReference type="Pfam" id="PF00075">
    <property type="entry name" value="RNase_H"/>
    <property type="match status" value="1"/>
</dbReference>
<dbReference type="RefSeq" id="WP_257452367.1">
    <property type="nucleotide sequence ID" value="NZ_JANIPJ010000031.1"/>
</dbReference>
<dbReference type="Proteomes" id="UP001141950">
    <property type="component" value="Unassembled WGS sequence"/>
</dbReference>
<dbReference type="InterPro" id="IPR012337">
    <property type="entry name" value="RNaseH-like_sf"/>
</dbReference>
<evidence type="ECO:0000313" key="2">
    <source>
        <dbReference type="EMBL" id="MCR2807677.1"/>
    </source>
</evidence>
<dbReference type="InterPro" id="IPR036397">
    <property type="entry name" value="RNaseH_sf"/>
</dbReference>
<accession>A0A9X2MWK8</accession>
<protein>
    <recommendedName>
        <fullName evidence="1">RNase H type-1 domain-containing protein</fullName>
    </recommendedName>
</protein>
<gene>
    <name evidence="2" type="ORF">NQZ67_27680</name>
</gene>
<dbReference type="GO" id="GO:0004523">
    <property type="term" value="F:RNA-DNA hybrid ribonuclease activity"/>
    <property type="evidence" value="ECO:0007669"/>
    <property type="project" value="InterPro"/>
</dbReference>
<feature type="domain" description="RNase H type-1" evidence="1">
    <location>
        <begin position="28"/>
        <end position="168"/>
    </location>
</feature>
<proteinExistence type="predicted"/>
<reference evidence="2" key="1">
    <citation type="submission" date="2022-08" db="EMBL/GenBank/DDBJ databases">
        <title>The genomic sequence of strain Paenibacillus sp. SCIV0701.</title>
        <authorList>
            <person name="Zhao H."/>
        </authorList>
    </citation>
    <scope>NUCLEOTIDE SEQUENCE</scope>
    <source>
        <strain evidence="2">SCIV0701</strain>
    </source>
</reference>
<organism evidence="2 3">
    <name type="scientific">Paenibacillus soyae</name>
    <dbReference type="NCBI Taxonomy" id="2969249"/>
    <lineage>
        <taxon>Bacteria</taxon>
        <taxon>Bacillati</taxon>
        <taxon>Bacillota</taxon>
        <taxon>Bacilli</taxon>
        <taxon>Bacillales</taxon>
        <taxon>Paenibacillaceae</taxon>
        <taxon>Paenibacillus</taxon>
    </lineage>
</organism>
<dbReference type="SUPFAM" id="SSF53098">
    <property type="entry name" value="Ribonuclease H-like"/>
    <property type="match status" value="1"/>
</dbReference>
<evidence type="ECO:0000313" key="3">
    <source>
        <dbReference type="Proteomes" id="UP001141950"/>
    </source>
</evidence>
<dbReference type="InterPro" id="IPR002156">
    <property type="entry name" value="RNaseH_domain"/>
</dbReference>
<comment type="caution">
    <text evidence="2">The sequence shown here is derived from an EMBL/GenBank/DDBJ whole genome shotgun (WGS) entry which is preliminary data.</text>
</comment>